<dbReference type="AlphaFoldDB" id="F0SW38"/>
<dbReference type="Pfam" id="PF01208">
    <property type="entry name" value="URO-D"/>
    <property type="match status" value="1"/>
</dbReference>
<evidence type="ECO:0000259" key="1">
    <source>
        <dbReference type="Pfam" id="PF01208"/>
    </source>
</evidence>
<proteinExistence type="predicted"/>
<organism evidence="2 3">
    <name type="scientific">Syntrophobotulus glycolicus (strain DSM 8271 / FlGlyR)</name>
    <dbReference type="NCBI Taxonomy" id="645991"/>
    <lineage>
        <taxon>Bacteria</taxon>
        <taxon>Bacillati</taxon>
        <taxon>Bacillota</taxon>
        <taxon>Clostridia</taxon>
        <taxon>Eubacteriales</taxon>
        <taxon>Desulfitobacteriaceae</taxon>
        <taxon>Syntrophobotulus</taxon>
    </lineage>
</organism>
<dbReference type="STRING" id="645991.Sgly_2539"/>
<dbReference type="GO" id="GO:0004853">
    <property type="term" value="F:uroporphyrinogen decarboxylase activity"/>
    <property type="evidence" value="ECO:0007669"/>
    <property type="project" value="InterPro"/>
</dbReference>
<dbReference type="GO" id="GO:0006779">
    <property type="term" value="P:porphyrin-containing compound biosynthetic process"/>
    <property type="evidence" value="ECO:0007669"/>
    <property type="project" value="InterPro"/>
</dbReference>
<dbReference type="Gene3D" id="3.20.20.210">
    <property type="match status" value="1"/>
</dbReference>
<dbReference type="EMBL" id="CP002547">
    <property type="protein sequence ID" value="ADY56822.1"/>
    <property type="molecule type" value="Genomic_DNA"/>
</dbReference>
<accession>F0SW38</accession>
<reference evidence="3" key="2">
    <citation type="submission" date="2011-02" db="EMBL/GenBank/DDBJ databases">
        <title>The complete genome of Syntrophobotulus glycolicus DSM 8271.</title>
        <authorList>
            <person name="Lucas S."/>
            <person name="Copeland A."/>
            <person name="Lapidus A."/>
            <person name="Bruce D."/>
            <person name="Goodwin L."/>
            <person name="Pitluck S."/>
            <person name="Kyrpides N."/>
            <person name="Mavromatis K."/>
            <person name="Pagani I."/>
            <person name="Ivanova N."/>
            <person name="Mikhailova N."/>
            <person name="Chertkov O."/>
            <person name="Held B."/>
            <person name="Detter J.C."/>
            <person name="Tapia R."/>
            <person name="Han C."/>
            <person name="Land M."/>
            <person name="Hauser L."/>
            <person name="Markowitz V."/>
            <person name="Cheng J.-F."/>
            <person name="Hugenholtz P."/>
            <person name="Woyke T."/>
            <person name="Wu D."/>
            <person name="Spring S."/>
            <person name="Schroeder M."/>
            <person name="Brambilla E."/>
            <person name="Klenk H.-P."/>
            <person name="Eisen J.A."/>
        </authorList>
    </citation>
    <scope>NUCLEOTIDE SEQUENCE [LARGE SCALE GENOMIC DNA]</scope>
    <source>
        <strain evidence="3">DSM 8271 / FlGlyR</strain>
    </source>
</reference>
<dbReference type="eggNOG" id="COG0407">
    <property type="taxonomic scope" value="Bacteria"/>
</dbReference>
<dbReference type="Proteomes" id="UP000007488">
    <property type="component" value="Chromosome"/>
</dbReference>
<evidence type="ECO:0000313" key="2">
    <source>
        <dbReference type="EMBL" id="ADY56822.1"/>
    </source>
</evidence>
<dbReference type="InterPro" id="IPR000257">
    <property type="entry name" value="Uroporphyrinogen_deCOase"/>
</dbReference>
<dbReference type="KEGG" id="sgy:Sgly_2539"/>
<gene>
    <name evidence="2" type="ordered locus">Sgly_2539</name>
</gene>
<dbReference type="HOGENOM" id="CLU_040933_2_1_9"/>
<dbReference type="InterPro" id="IPR052024">
    <property type="entry name" value="Methanogen_methyltrans"/>
</dbReference>
<dbReference type="SUPFAM" id="SSF51726">
    <property type="entry name" value="UROD/MetE-like"/>
    <property type="match status" value="1"/>
</dbReference>
<evidence type="ECO:0000313" key="3">
    <source>
        <dbReference type="Proteomes" id="UP000007488"/>
    </source>
</evidence>
<dbReference type="PANTHER" id="PTHR47099">
    <property type="entry name" value="METHYLCOBAMIDE:COM METHYLTRANSFERASE MTBA"/>
    <property type="match status" value="1"/>
</dbReference>
<protein>
    <submittedName>
        <fullName evidence="2">Uroporphyrinogen decarboxylase (URO-D)</fullName>
    </submittedName>
</protein>
<dbReference type="PANTHER" id="PTHR47099:SF1">
    <property type="entry name" value="METHYLCOBAMIDE:COM METHYLTRANSFERASE MTBA"/>
    <property type="match status" value="1"/>
</dbReference>
<dbReference type="OrthoDB" id="9780425at2"/>
<sequence>MTSRERVFNAYKFKPVDYIPVFANDAASGPRLIGRDFDEDILNDPEALAKAELAVWEVVRADCFNIRTAYAVQKSLGCKLYFPHDDHHQFGEAAIFTKEQAEAIKIPDPETEPHLKVVLDQIRLMRKEAGDEVVYHVTSHGVFNTVSRLLGVEKMMNVLATDRDFFDVIGNKVTDTIIWMAQAVKRAGGDIFELADGMCSPSVLSPKMFTDIVIPHQGRLLRGIHDAGLIAQFHPCGGEYPIIDQMKDTGADSFWFSELVDIAVAQKIFYRRFPVAGGVDPANTLFLGTPETVDRDIKAMIERLKHKSGVIIQPGCGLAPNIPVENLKAMVDAVRKYSHLAGRKKDENIA</sequence>
<keyword evidence="3" id="KW-1185">Reference proteome</keyword>
<feature type="domain" description="Uroporphyrinogen decarboxylase (URO-D)" evidence="1">
    <location>
        <begin position="2"/>
        <end position="337"/>
    </location>
</feature>
<dbReference type="InterPro" id="IPR038071">
    <property type="entry name" value="UROD/MetE-like_sf"/>
</dbReference>
<reference evidence="2 3" key="1">
    <citation type="journal article" date="2011" name="Stand. Genomic Sci.">
        <title>Complete genome sequence of Syntrophobotulus glycolicus type strain (FlGlyR).</title>
        <authorList>
            <person name="Han C."/>
            <person name="Mwirichia R."/>
            <person name="Chertkov O."/>
            <person name="Held B."/>
            <person name="Lapidus A."/>
            <person name="Nolan M."/>
            <person name="Lucas S."/>
            <person name="Hammon N."/>
            <person name="Deshpande S."/>
            <person name="Cheng J.F."/>
            <person name="Tapia R."/>
            <person name="Goodwin L."/>
            <person name="Pitluck S."/>
            <person name="Huntemann M."/>
            <person name="Liolios K."/>
            <person name="Ivanova N."/>
            <person name="Pagani I."/>
            <person name="Mavromatis K."/>
            <person name="Ovchinikova G."/>
            <person name="Pati A."/>
            <person name="Chen A."/>
            <person name="Palaniappan K."/>
            <person name="Land M."/>
            <person name="Hauser L."/>
            <person name="Brambilla E.M."/>
            <person name="Rohde M."/>
            <person name="Spring S."/>
            <person name="Sikorski J."/>
            <person name="Goker M."/>
            <person name="Woyke T."/>
            <person name="Bristow J."/>
            <person name="Eisen J.A."/>
            <person name="Markowitz V."/>
            <person name="Hugenholtz P."/>
            <person name="Kyrpides N.C."/>
            <person name="Klenk H.P."/>
            <person name="Detter J.C."/>
        </authorList>
    </citation>
    <scope>NUCLEOTIDE SEQUENCE [LARGE SCALE GENOMIC DNA]</scope>
    <source>
        <strain evidence="3">DSM 8271 / FlGlyR</strain>
    </source>
</reference>
<name>F0SW38_SYNGF</name>
<dbReference type="RefSeq" id="WP_013625687.1">
    <property type="nucleotide sequence ID" value="NC_015172.1"/>
</dbReference>